<accession>A0ABU0M3Q6</accession>
<sequence>MSGTPDQAAEKRGATKPRAAERILDAARSLFYREGIRAVGVDEIVERAGVTKPSLYRSFPSKDELAAAYLRDYEDGFWHRFQAAVDAHPGDPRAQIVDYFGRVGGRQAETDYRGCALTNAAVEFPEPDSPARAVSEANKRELRRRLEAMATDMRARDPAELADGLLMLFEGANAAGQIFRSDGPARSLAAIADRLIAASIDG</sequence>
<keyword evidence="3" id="KW-0804">Transcription</keyword>
<name>A0ABU0M3Q6_9HYPH</name>
<dbReference type="PANTHER" id="PTHR47506:SF6">
    <property type="entry name" value="HTH-TYPE TRANSCRIPTIONAL REPRESSOR NEMR"/>
    <property type="match status" value="1"/>
</dbReference>
<feature type="DNA-binding region" description="H-T-H motif" evidence="4">
    <location>
        <begin position="40"/>
        <end position="59"/>
    </location>
</feature>
<evidence type="ECO:0000256" key="3">
    <source>
        <dbReference type="ARBA" id="ARBA00023163"/>
    </source>
</evidence>
<dbReference type="PANTHER" id="PTHR47506">
    <property type="entry name" value="TRANSCRIPTIONAL REGULATORY PROTEIN"/>
    <property type="match status" value="1"/>
</dbReference>
<evidence type="ECO:0000259" key="5">
    <source>
        <dbReference type="PROSITE" id="PS50977"/>
    </source>
</evidence>
<dbReference type="Gene3D" id="1.10.357.10">
    <property type="entry name" value="Tetracycline Repressor, domain 2"/>
    <property type="match status" value="1"/>
</dbReference>
<organism evidence="6 7">
    <name type="scientific">Kaistia geumhonensis</name>
    <dbReference type="NCBI Taxonomy" id="410839"/>
    <lineage>
        <taxon>Bacteria</taxon>
        <taxon>Pseudomonadati</taxon>
        <taxon>Pseudomonadota</taxon>
        <taxon>Alphaproteobacteria</taxon>
        <taxon>Hyphomicrobiales</taxon>
        <taxon>Kaistiaceae</taxon>
        <taxon>Kaistia</taxon>
    </lineage>
</organism>
<dbReference type="RefSeq" id="WP_266280975.1">
    <property type="nucleotide sequence ID" value="NZ_JAPKNF010000001.1"/>
</dbReference>
<comment type="caution">
    <text evidence="6">The sequence shown here is derived from an EMBL/GenBank/DDBJ whole genome shotgun (WGS) entry which is preliminary data.</text>
</comment>
<evidence type="ECO:0000256" key="1">
    <source>
        <dbReference type="ARBA" id="ARBA00023015"/>
    </source>
</evidence>
<gene>
    <name evidence="6" type="ORF">QO015_001086</name>
</gene>
<evidence type="ECO:0000256" key="2">
    <source>
        <dbReference type="ARBA" id="ARBA00023125"/>
    </source>
</evidence>
<evidence type="ECO:0000313" key="7">
    <source>
        <dbReference type="Proteomes" id="UP001223743"/>
    </source>
</evidence>
<feature type="domain" description="HTH tetR-type" evidence="5">
    <location>
        <begin position="17"/>
        <end position="77"/>
    </location>
</feature>
<dbReference type="PRINTS" id="PR00455">
    <property type="entry name" value="HTHTETR"/>
</dbReference>
<dbReference type="InterPro" id="IPR009057">
    <property type="entry name" value="Homeodomain-like_sf"/>
</dbReference>
<proteinExistence type="predicted"/>
<dbReference type="PROSITE" id="PS50977">
    <property type="entry name" value="HTH_TETR_2"/>
    <property type="match status" value="1"/>
</dbReference>
<dbReference type="SUPFAM" id="SSF48498">
    <property type="entry name" value="Tetracyclin repressor-like, C-terminal domain"/>
    <property type="match status" value="1"/>
</dbReference>
<evidence type="ECO:0000313" key="6">
    <source>
        <dbReference type="EMBL" id="MDQ0515473.1"/>
    </source>
</evidence>
<dbReference type="EMBL" id="JAUSWJ010000001">
    <property type="protein sequence ID" value="MDQ0515473.1"/>
    <property type="molecule type" value="Genomic_DNA"/>
</dbReference>
<keyword evidence="1" id="KW-0805">Transcription regulation</keyword>
<dbReference type="Pfam" id="PF00440">
    <property type="entry name" value="TetR_N"/>
    <property type="match status" value="1"/>
</dbReference>
<keyword evidence="2 4" id="KW-0238">DNA-binding</keyword>
<dbReference type="InterPro" id="IPR036271">
    <property type="entry name" value="Tet_transcr_reg_TetR-rel_C_sf"/>
</dbReference>
<evidence type="ECO:0000256" key="4">
    <source>
        <dbReference type="PROSITE-ProRule" id="PRU00335"/>
    </source>
</evidence>
<dbReference type="InterPro" id="IPR001647">
    <property type="entry name" value="HTH_TetR"/>
</dbReference>
<dbReference type="SUPFAM" id="SSF46689">
    <property type="entry name" value="Homeodomain-like"/>
    <property type="match status" value="1"/>
</dbReference>
<dbReference type="Proteomes" id="UP001223743">
    <property type="component" value="Unassembled WGS sequence"/>
</dbReference>
<reference evidence="6 7" key="1">
    <citation type="submission" date="2023-07" db="EMBL/GenBank/DDBJ databases">
        <title>Genomic Encyclopedia of Type Strains, Phase IV (KMG-IV): sequencing the most valuable type-strain genomes for metagenomic binning, comparative biology and taxonomic classification.</title>
        <authorList>
            <person name="Goeker M."/>
        </authorList>
    </citation>
    <scope>NUCLEOTIDE SEQUENCE [LARGE SCALE GENOMIC DNA]</scope>
    <source>
        <strain evidence="6 7">B1-1</strain>
    </source>
</reference>
<keyword evidence="7" id="KW-1185">Reference proteome</keyword>
<protein>
    <submittedName>
        <fullName evidence="6">AcrR family transcriptional regulator</fullName>
    </submittedName>
</protein>